<sequence length="554" mass="63373">MKTKIGKVSATEKSPTTVNEFSFWLEEGVEVKPFDIIKTKINIGGKESTTYGIIKDILHITDSPGHLSSYVSSDFGEIESNYTTQRLRLTFAIAEVIHNDQDVYMPCQDGAIVEFVTKEEVTKALGLDNIQNPLPAGMYTMSNNISVPISFHSDFLIGPEGAHLNISGISGLATKTSYAMFVLQAIQQKYKDVAIIIFNVKGNDLLRIDEPNPLITKEQIQDWIEMGLECKPFENVKYYYPYKNDKDGYFAFTSCDKEALKNQVDDGKAFNYVYTYDNDKTKIDLLFSNVDDPNFTMESIINFISDRPEFEDMTWNEFKDKLSEYTQKGKAQTDITVQSWRKFRRLINKSIAHPIFQESRSTSPERRQISLSEEIKKINKGEVYVVDIAKLEEQLQCFVFGDVIKAVYDLKMGETDRDEDSIPKRILIFVDELNKYASSNAPKNSPILNYILEITERGRSMGIVLFSAEQFRSAIHDRAKGNCSTNIYGRTNAIEISKPDYRYIPKVYANMMTRLDKGVLLIEHPVFRTLLKVSFPFPSYFQRGKDKEQVTDSE</sequence>
<dbReference type="Gene3D" id="3.40.50.300">
    <property type="entry name" value="P-loop containing nucleotide triphosphate hydrolases"/>
    <property type="match status" value="1"/>
</dbReference>
<dbReference type="InterPro" id="IPR027417">
    <property type="entry name" value="P-loop_NTPase"/>
</dbReference>
<evidence type="ECO:0008006" key="3">
    <source>
        <dbReference type="Google" id="ProtNLM"/>
    </source>
</evidence>
<accession>D5XAZ4</accession>
<dbReference type="Proteomes" id="UP000002377">
    <property type="component" value="Chromosome"/>
</dbReference>
<dbReference type="PANTHER" id="PTHR30121">
    <property type="entry name" value="UNCHARACTERIZED PROTEIN YJGR-RELATED"/>
    <property type="match status" value="1"/>
</dbReference>
<dbReference type="HOGENOM" id="CLU_031028_0_0_9"/>
<dbReference type="PANTHER" id="PTHR30121:SF6">
    <property type="entry name" value="SLR6007 PROTEIN"/>
    <property type="match status" value="1"/>
</dbReference>
<dbReference type="RefSeq" id="WP_013119337.1">
    <property type="nucleotide sequence ID" value="NC_014152.1"/>
</dbReference>
<dbReference type="STRING" id="635013.TherJR_0430"/>
<dbReference type="AlphaFoldDB" id="D5XAZ4"/>
<dbReference type="SUPFAM" id="SSF52540">
    <property type="entry name" value="P-loop containing nucleoside triphosphate hydrolases"/>
    <property type="match status" value="1"/>
</dbReference>
<gene>
    <name evidence="1" type="ordered locus">TherJR_0430</name>
</gene>
<evidence type="ECO:0000313" key="2">
    <source>
        <dbReference type="Proteomes" id="UP000002377"/>
    </source>
</evidence>
<evidence type="ECO:0000313" key="1">
    <source>
        <dbReference type="EMBL" id="ADG81314.1"/>
    </source>
</evidence>
<reference evidence="1 2" key="1">
    <citation type="submission" date="2010-05" db="EMBL/GenBank/DDBJ databases">
        <title>Complete sequence of Thermincola sp. JR.</title>
        <authorList>
            <consortium name="US DOE Joint Genome Institute"/>
            <person name="Lucas S."/>
            <person name="Copeland A."/>
            <person name="Lapidus A."/>
            <person name="Cheng J.-F."/>
            <person name="Bruce D."/>
            <person name="Goodwin L."/>
            <person name="Pitluck S."/>
            <person name="Chertkov O."/>
            <person name="Detter J.C."/>
            <person name="Han C."/>
            <person name="Tapia R."/>
            <person name="Land M."/>
            <person name="Hauser L."/>
            <person name="Kyrpides N."/>
            <person name="Mikhailova N."/>
            <person name="Hazen T.C."/>
            <person name="Woyke T."/>
        </authorList>
    </citation>
    <scope>NUCLEOTIDE SEQUENCE [LARGE SCALE GENOMIC DNA]</scope>
    <source>
        <strain evidence="1 2">JR</strain>
    </source>
</reference>
<dbReference type="eggNOG" id="COG0433">
    <property type="taxonomic scope" value="Bacteria"/>
</dbReference>
<organism evidence="1 2">
    <name type="scientific">Thermincola potens (strain JR)</name>
    <dbReference type="NCBI Taxonomy" id="635013"/>
    <lineage>
        <taxon>Bacteria</taxon>
        <taxon>Bacillati</taxon>
        <taxon>Bacillota</taxon>
        <taxon>Clostridia</taxon>
        <taxon>Eubacteriales</taxon>
        <taxon>Thermincolaceae</taxon>
        <taxon>Thermincola</taxon>
    </lineage>
</organism>
<dbReference type="KEGG" id="tjr:TherJR_0430"/>
<proteinExistence type="predicted"/>
<name>D5XAZ4_THEPJ</name>
<keyword evidence="2" id="KW-1185">Reference proteome</keyword>
<dbReference type="EMBL" id="CP002028">
    <property type="protein sequence ID" value="ADG81314.1"/>
    <property type="molecule type" value="Genomic_DNA"/>
</dbReference>
<protein>
    <recommendedName>
        <fullName evidence="3">ATP-binding protein</fullName>
    </recommendedName>
</protein>
<dbReference type="InterPro" id="IPR051162">
    <property type="entry name" value="T4SS_component"/>
</dbReference>